<evidence type="ECO:0000313" key="8">
    <source>
        <dbReference type="Proteomes" id="UP000317550"/>
    </source>
</evidence>
<keyword evidence="4" id="KW-0413">Isomerase</keyword>
<dbReference type="GO" id="GO:0008909">
    <property type="term" value="F:isochorismate synthase activity"/>
    <property type="evidence" value="ECO:0007669"/>
    <property type="project" value="UniProtKB-EC"/>
</dbReference>
<dbReference type="InterPro" id="IPR015890">
    <property type="entry name" value="Chorismate_C"/>
</dbReference>
<evidence type="ECO:0000256" key="4">
    <source>
        <dbReference type="ARBA" id="ARBA00023235"/>
    </source>
</evidence>
<dbReference type="KEGG" id="cari:FNU76_20200"/>
<dbReference type="NCBIfam" id="TIGR00543">
    <property type="entry name" value="isochor_syn"/>
    <property type="match status" value="1"/>
</dbReference>
<dbReference type="RefSeq" id="WP_144279875.1">
    <property type="nucleotide sequence ID" value="NZ_CP041730.1"/>
</dbReference>
<evidence type="ECO:0000313" key="7">
    <source>
        <dbReference type="EMBL" id="QDQ28492.1"/>
    </source>
</evidence>
<reference evidence="8" key="1">
    <citation type="submission" date="2019-07" db="EMBL/GenBank/DDBJ databases">
        <title>Chitinimonas sp. nov., isolated from Ny-Alesund, arctica soil.</title>
        <authorList>
            <person name="Xu Q."/>
            <person name="Peng F."/>
        </authorList>
    </citation>
    <scope>NUCLEOTIDE SEQUENCE [LARGE SCALE GENOMIC DNA]</scope>
    <source>
        <strain evidence="8">R3-44</strain>
    </source>
</reference>
<dbReference type="EMBL" id="CP041730">
    <property type="protein sequence ID" value="QDQ28492.1"/>
    <property type="molecule type" value="Genomic_DNA"/>
</dbReference>
<dbReference type="InterPro" id="IPR005801">
    <property type="entry name" value="ADC_synthase"/>
</dbReference>
<dbReference type="GO" id="GO:0009697">
    <property type="term" value="P:salicylic acid biosynthetic process"/>
    <property type="evidence" value="ECO:0007669"/>
    <property type="project" value="TreeGrafter"/>
</dbReference>
<comment type="similarity">
    <text evidence="2">Belongs to the isochorismate synthase family.</text>
</comment>
<dbReference type="EC" id="5.4.4.2" evidence="3"/>
<sequence>MNDRLRETQTTPIGLAELLAQYQPGSTLFASPRRSLLAHGIEAVLPACRKDQLAARAAAMLEEARKHSWHLPVLMGAVPFQADAPARLVLPGQVYLGAGAAGQVLQTVAMPVSAKGMPAVLRMEPTPDEYRRNVALALSRIAENDMEKVVLSRSLTLAASVDVATLLQRLASRNAHGYTFAVDLPGMAGERRTLLGASPELLLARHGREVSSHPLAGSIPRSADPVEDQRRAQGLLQSEKDLHEHALVVDAVADALRPYCRGLHVPAAPSLVATPTMWHLGTEVRGELDDPATSSLTLALALHPTPAVCGHPTQAAHRFIDEQEGFDRSFFTGLVGWCDANGDGEWAVTIRCAEVGEQTATLYAGAGVVAGSDPELELRETAGKLRTMLNAMGLEMIELDKNLGDLVGAVEQGA</sequence>
<proteinExistence type="inferred from homology"/>
<comment type="catalytic activity">
    <reaction evidence="1">
        <text>chorismate = isochorismate</text>
        <dbReference type="Rhea" id="RHEA:18985"/>
        <dbReference type="ChEBI" id="CHEBI:29748"/>
        <dbReference type="ChEBI" id="CHEBI:29780"/>
        <dbReference type="EC" id="5.4.4.2"/>
    </reaction>
</comment>
<dbReference type="OrthoDB" id="9806579at2"/>
<accession>A0A516SK10</accession>
<keyword evidence="8" id="KW-1185">Reference proteome</keyword>
<dbReference type="NCBIfam" id="NF005380">
    <property type="entry name" value="PRK06923.1"/>
    <property type="match status" value="1"/>
</dbReference>
<dbReference type="PANTHER" id="PTHR42839">
    <property type="entry name" value="ISOCHORISMATE SYNTHASE ENTC"/>
    <property type="match status" value="1"/>
</dbReference>
<gene>
    <name evidence="7" type="primary">dhbC</name>
    <name evidence="7" type="ORF">FNU76_20200</name>
</gene>
<dbReference type="InterPro" id="IPR004561">
    <property type="entry name" value="IsoChor_synthase"/>
</dbReference>
<evidence type="ECO:0000256" key="5">
    <source>
        <dbReference type="ARBA" id="ARBA00041564"/>
    </source>
</evidence>
<dbReference type="PANTHER" id="PTHR42839:SF2">
    <property type="entry name" value="ISOCHORISMATE SYNTHASE ENTC"/>
    <property type="match status" value="1"/>
</dbReference>
<protein>
    <recommendedName>
        <fullName evidence="3">isochorismate synthase</fullName>
        <ecNumber evidence="3">5.4.4.2</ecNumber>
    </recommendedName>
    <alternativeName>
        <fullName evidence="5">Isochorismate mutase</fullName>
    </alternativeName>
</protein>
<dbReference type="AlphaFoldDB" id="A0A516SK10"/>
<evidence type="ECO:0000259" key="6">
    <source>
        <dbReference type="Pfam" id="PF00425"/>
    </source>
</evidence>
<dbReference type="SUPFAM" id="SSF56322">
    <property type="entry name" value="ADC synthase"/>
    <property type="match status" value="1"/>
</dbReference>
<feature type="domain" description="Chorismate-utilising enzyme C-terminal" evidence="6">
    <location>
        <begin position="128"/>
        <end position="384"/>
    </location>
</feature>
<evidence type="ECO:0000256" key="3">
    <source>
        <dbReference type="ARBA" id="ARBA00012824"/>
    </source>
</evidence>
<dbReference type="Proteomes" id="UP000317550">
    <property type="component" value="Chromosome"/>
</dbReference>
<organism evidence="7 8">
    <name type="scientific">Chitinimonas arctica</name>
    <dbReference type="NCBI Taxonomy" id="2594795"/>
    <lineage>
        <taxon>Bacteria</taxon>
        <taxon>Pseudomonadati</taxon>
        <taxon>Pseudomonadota</taxon>
        <taxon>Betaproteobacteria</taxon>
        <taxon>Neisseriales</taxon>
        <taxon>Chitinibacteraceae</taxon>
        <taxon>Chitinimonas</taxon>
    </lineage>
</organism>
<dbReference type="Gene3D" id="3.60.120.10">
    <property type="entry name" value="Anthranilate synthase"/>
    <property type="match status" value="1"/>
</dbReference>
<evidence type="ECO:0000256" key="2">
    <source>
        <dbReference type="ARBA" id="ARBA00005297"/>
    </source>
</evidence>
<dbReference type="Pfam" id="PF00425">
    <property type="entry name" value="Chorismate_bind"/>
    <property type="match status" value="1"/>
</dbReference>
<evidence type="ECO:0000256" key="1">
    <source>
        <dbReference type="ARBA" id="ARBA00000799"/>
    </source>
</evidence>
<name>A0A516SK10_9NEIS</name>